<organism evidence="1">
    <name type="scientific">marine sediment metagenome</name>
    <dbReference type="NCBI Taxonomy" id="412755"/>
    <lineage>
        <taxon>unclassified sequences</taxon>
        <taxon>metagenomes</taxon>
        <taxon>ecological metagenomes</taxon>
    </lineage>
</organism>
<comment type="caution">
    <text evidence="1">The sequence shown here is derived from an EMBL/GenBank/DDBJ whole genome shotgun (WGS) entry which is preliminary data.</text>
</comment>
<accession>A0A0F9RYL6</accession>
<reference evidence="1" key="1">
    <citation type="journal article" date="2015" name="Nature">
        <title>Complex archaea that bridge the gap between prokaryotes and eukaryotes.</title>
        <authorList>
            <person name="Spang A."/>
            <person name="Saw J.H."/>
            <person name="Jorgensen S.L."/>
            <person name="Zaremba-Niedzwiedzka K."/>
            <person name="Martijn J."/>
            <person name="Lind A.E."/>
            <person name="van Eijk R."/>
            <person name="Schleper C."/>
            <person name="Guy L."/>
            <person name="Ettema T.J."/>
        </authorList>
    </citation>
    <scope>NUCLEOTIDE SEQUENCE</scope>
</reference>
<gene>
    <name evidence="1" type="ORF">LCGC14_0586230</name>
</gene>
<evidence type="ECO:0000313" key="1">
    <source>
        <dbReference type="EMBL" id="KKN55022.1"/>
    </source>
</evidence>
<proteinExistence type="predicted"/>
<dbReference type="EMBL" id="LAZR01000902">
    <property type="protein sequence ID" value="KKN55022.1"/>
    <property type="molecule type" value="Genomic_DNA"/>
</dbReference>
<dbReference type="AlphaFoldDB" id="A0A0F9RYL6"/>
<sequence>MKKKFKPRLEQMFPNCAKYDICCTRDEEFWKKVGKGIPVIPSKEIPIIETSHTMILHNVNGFKINKKRDKIPDMPEGFEGA</sequence>
<protein>
    <submittedName>
        <fullName evidence="1">Uncharacterized protein</fullName>
    </submittedName>
</protein>
<name>A0A0F9RYL6_9ZZZZ</name>